<gene>
    <name evidence="2" type="ORF">SDC9_153776</name>
</gene>
<sequence length="68" mass="7398">MVTHVILQITFQWVSVTGLIAAGLALVTITLGAILFKSKKRTPGMLWAHRGAVMALTMAIITHLISKR</sequence>
<evidence type="ECO:0000313" key="2">
    <source>
        <dbReference type="EMBL" id="MPN06520.1"/>
    </source>
</evidence>
<keyword evidence="1" id="KW-0812">Transmembrane</keyword>
<comment type="caution">
    <text evidence="2">The sequence shown here is derived from an EMBL/GenBank/DDBJ whole genome shotgun (WGS) entry which is preliminary data.</text>
</comment>
<feature type="transmembrane region" description="Helical" evidence="1">
    <location>
        <begin position="12"/>
        <end position="35"/>
    </location>
</feature>
<feature type="transmembrane region" description="Helical" evidence="1">
    <location>
        <begin position="47"/>
        <end position="65"/>
    </location>
</feature>
<reference evidence="2" key="1">
    <citation type="submission" date="2019-08" db="EMBL/GenBank/DDBJ databases">
        <authorList>
            <person name="Kucharzyk K."/>
            <person name="Murdoch R.W."/>
            <person name="Higgins S."/>
            <person name="Loffler F."/>
        </authorList>
    </citation>
    <scope>NUCLEOTIDE SEQUENCE</scope>
</reference>
<dbReference type="AlphaFoldDB" id="A0A645EYH2"/>
<proteinExistence type="predicted"/>
<accession>A0A645EYH2</accession>
<protein>
    <submittedName>
        <fullName evidence="2">Uncharacterized protein</fullName>
    </submittedName>
</protein>
<evidence type="ECO:0000256" key="1">
    <source>
        <dbReference type="SAM" id="Phobius"/>
    </source>
</evidence>
<organism evidence="2">
    <name type="scientific">bioreactor metagenome</name>
    <dbReference type="NCBI Taxonomy" id="1076179"/>
    <lineage>
        <taxon>unclassified sequences</taxon>
        <taxon>metagenomes</taxon>
        <taxon>ecological metagenomes</taxon>
    </lineage>
</organism>
<dbReference type="EMBL" id="VSSQ01052430">
    <property type="protein sequence ID" value="MPN06520.1"/>
    <property type="molecule type" value="Genomic_DNA"/>
</dbReference>
<keyword evidence="1" id="KW-0472">Membrane</keyword>
<name>A0A645EYH2_9ZZZZ</name>
<keyword evidence="1" id="KW-1133">Transmembrane helix</keyword>